<dbReference type="FunCoup" id="A0A212EII1">
    <property type="interactions" value="1125"/>
</dbReference>
<evidence type="ECO:0000256" key="8">
    <source>
        <dbReference type="ARBA" id="ARBA00023004"/>
    </source>
</evidence>
<reference evidence="11 12" key="1">
    <citation type="journal article" date="2011" name="Cell">
        <title>The monarch butterfly genome yields insights into long-distance migration.</title>
        <authorList>
            <person name="Zhan S."/>
            <person name="Merlin C."/>
            <person name="Boore J.L."/>
            <person name="Reppert S.M."/>
        </authorList>
    </citation>
    <scope>NUCLEOTIDE SEQUENCE [LARGE SCALE GENOMIC DNA]</scope>
    <source>
        <strain evidence="11">F-2</strain>
    </source>
</reference>
<keyword evidence="12" id="KW-1185">Reference proteome</keyword>
<keyword evidence="9" id="KW-0503">Monooxygenase</keyword>
<dbReference type="GO" id="GO:0019135">
    <property type="term" value="F:deoxyhypusine monooxygenase activity"/>
    <property type="evidence" value="ECO:0007669"/>
    <property type="project" value="UniProtKB-EC"/>
</dbReference>
<sequence>MQDKNAIPILRSVLEDKTQDPIVRHEAGEALGAIGDPDLKMLLEKYQHDPAVEVAETCQIALQRLHWVANKGSEDTNLSKSRYESVDPAPPSIEDNVEKLQQTMMDETKPLFDRYRAMFSLRNLGTTESINALGQGFKASSALFRHEVAFIFGQMQDERSVPYLKQTLEDVTEHEMVRHEAAEALGSIATDECAEVLKKYLNDPRPVVRESCEVALDMSEYENSPEFQYANTLLTVQS</sequence>
<dbReference type="AlphaFoldDB" id="A0A212EII1"/>
<dbReference type="Pfam" id="PF13646">
    <property type="entry name" value="HEAT_2"/>
    <property type="match status" value="2"/>
</dbReference>
<name>A0A212EII1_DANPL</name>
<dbReference type="InterPro" id="IPR004155">
    <property type="entry name" value="PBS_lyase_HEAT"/>
</dbReference>
<evidence type="ECO:0000256" key="1">
    <source>
        <dbReference type="ARBA" id="ARBA00000068"/>
    </source>
</evidence>
<dbReference type="KEGG" id="dpl:KGM_200312"/>
<evidence type="ECO:0000313" key="12">
    <source>
        <dbReference type="Proteomes" id="UP000007151"/>
    </source>
</evidence>
<evidence type="ECO:0000256" key="3">
    <source>
        <dbReference type="ARBA" id="ARBA00005041"/>
    </source>
</evidence>
<dbReference type="FunFam" id="1.25.10.10:FF:000099">
    <property type="entry name" value="Deoxyhypusine hydroxylase"/>
    <property type="match status" value="1"/>
</dbReference>
<dbReference type="EC" id="1.14.99.29" evidence="4"/>
<comment type="cofactor">
    <cofactor evidence="2">
        <name>Fe(2+)</name>
        <dbReference type="ChEBI" id="CHEBI:29033"/>
    </cofactor>
</comment>
<evidence type="ECO:0000256" key="5">
    <source>
        <dbReference type="ARBA" id="ARBA00022723"/>
    </source>
</evidence>
<dbReference type="PANTHER" id="PTHR12697">
    <property type="entry name" value="PBS LYASE HEAT-LIKE PROTEIN"/>
    <property type="match status" value="1"/>
</dbReference>
<comment type="caution">
    <text evidence="11">The sequence shown here is derived from an EMBL/GenBank/DDBJ whole genome shotgun (WGS) entry which is preliminary data.</text>
</comment>
<dbReference type="InParanoid" id="A0A212EII1"/>
<keyword evidence="7" id="KW-0560">Oxidoreductase</keyword>
<evidence type="ECO:0000256" key="10">
    <source>
        <dbReference type="ARBA" id="ARBA00023256"/>
    </source>
</evidence>
<proteinExistence type="predicted"/>
<dbReference type="PANTHER" id="PTHR12697:SF5">
    <property type="entry name" value="DEOXYHYPUSINE HYDROXYLASE"/>
    <property type="match status" value="1"/>
</dbReference>
<evidence type="ECO:0000256" key="4">
    <source>
        <dbReference type="ARBA" id="ARBA00012606"/>
    </source>
</evidence>
<dbReference type="InterPro" id="IPR016024">
    <property type="entry name" value="ARM-type_fold"/>
</dbReference>
<keyword evidence="10" id="KW-0386">Hypusine biosynthesis</keyword>
<organism evidence="11 12">
    <name type="scientific">Danaus plexippus plexippus</name>
    <dbReference type="NCBI Taxonomy" id="278856"/>
    <lineage>
        <taxon>Eukaryota</taxon>
        <taxon>Metazoa</taxon>
        <taxon>Ecdysozoa</taxon>
        <taxon>Arthropoda</taxon>
        <taxon>Hexapoda</taxon>
        <taxon>Insecta</taxon>
        <taxon>Pterygota</taxon>
        <taxon>Neoptera</taxon>
        <taxon>Endopterygota</taxon>
        <taxon>Lepidoptera</taxon>
        <taxon>Glossata</taxon>
        <taxon>Ditrysia</taxon>
        <taxon>Papilionoidea</taxon>
        <taxon>Nymphalidae</taxon>
        <taxon>Danainae</taxon>
        <taxon>Danaini</taxon>
        <taxon>Danaina</taxon>
        <taxon>Danaus</taxon>
        <taxon>Danaus</taxon>
    </lineage>
</organism>
<dbReference type="eggNOG" id="KOG0567">
    <property type="taxonomic scope" value="Eukaryota"/>
</dbReference>
<dbReference type="Gene3D" id="1.25.10.10">
    <property type="entry name" value="Leucine-rich Repeat Variant"/>
    <property type="match status" value="2"/>
</dbReference>
<dbReference type="STRING" id="278856.A0A212EII1"/>
<dbReference type="InterPro" id="IPR011989">
    <property type="entry name" value="ARM-like"/>
</dbReference>
<keyword evidence="6" id="KW-0677">Repeat</keyword>
<dbReference type="Proteomes" id="UP000007151">
    <property type="component" value="Unassembled WGS sequence"/>
</dbReference>
<gene>
    <name evidence="11" type="ORF">KGM_200312</name>
</gene>
<dbReference type="SUPFAM" id="SSF48371">
    <property type="entry name" value="ARM repeat"/>
    <property type="match status" value="1"/>
</dbReference>
<keyword evidence="8" id="KW-0408">Iron</keyword>
<evidence type="ECO:0000256" key="9">
    <source>
        <dbReference type="ARBA" id="ARBA00023033"/>
    </source>
</evidence>
<comment type="catalytic activity">
    <reaction evidence="1">
        <text>[eIF5A protein]-deoxyhypusine + AH2 + O2 = [eIF5A protein]-hypusine + A + H2O</text>
        <dbReference type="Rhea" id="RHEA:14101"/>
        <dbReference type="Rhea" id="RHEA-COMP:10144"/>
        <dbReference type="Rhea" id="RHEA-COMP:12592"/>
        <dbReference type="ChEBI" id="CHEBI:13193"/>
        <dbReference type="ChEBI" id="CHEBI:15377"/>
        <dbReference type="ChEBI" id="CHEBI:15379"/>
        <dbReference type="ChEBI" id="CHEBI:17499"/>
        <dbReference type="ChEBI" id="CHEBI:82657"/>
        <dbReference type="ChEBI" id="CHEBI:91175"/>
        <dbReference type="EC" id="1.14.99.29"/>
    </reaction>
</comment>
<evidence type="ECO:0000256" key="7">
    <source>
        <dbReference type="ARBA" id="ARBA00023002"/>
    </source>
</evidence>
<dbReference type="GO" id="GO:0046872">
    <property type="term" value="F:metal ion binding"/>
    <property type="evidence" value="ECO:0007669"/>
    <property type="project" value="UniProtKB-KW"/>
</dbReference>
<evidence type="ECO:0000256" key="6">
    <source>
        <dbReference type="ARBA" id="ARBA00022737"/>
    </source>
</evidence>
<accession>A0A212EII1</accession>
<comment type="pathway">
    <text evidence="3">Protein modification; eIF5A hypusination.</text>
</comment>
<dbReference type="SMART" id="SM00567">
    <property type="entry name" value="EZ_HEAT"/>
    <property type="match status" value="4"/>
</dbReference>
<protein>
    <recommendedName>
        <fullName evidence="4">deoxyhypusine monooxygenase</fullName>
        <ecNumber evidence="4">1.14.99.29</ecNumber>
    </recommendedName>
</protein>
<evidence type="ECO:0000256" key="2">
    <source>
        <dbReference type="ARBA" id="ARBA00001954"/>
    </source>
</evidence>
<keyword evidence="5" id="KW-0479">Metal-binding</keyword>
<evidence type="ECO:0000313" key="11">
    <source>
        <dbReference type="EMBL" id="OWR41288.1"/>
    </source>
</evidence>
<dbReference type="EMBL" id="AGBW02014634">
    <property type="protein sequence ID" value="OWR41288.1"/>
    <property type="molecule type" value="Genomic_DNA"/>
</dbReference>